<name>A0ABV0ZBS8_9TELE</name>
<accession>A0ABV0ZBS8</accession>
<dbReference type="Proteomes" id="UP001469553">
    <property type="component" value="Unassembled WGS sequence"/>
</dbReference>
<sequence>MENQADGMLIGRPGDAQKSHWKMETVKLSGELQMSACAEWVIHPGAISTSRHGDTRQSLPSEALCRVPLRSCLLYQKR</sequence>
<organism evidence="1 2">
    <name type="scientific">Ameca splendens</name>
    <dbReference type="NCBI Taxonomy" id="208324"/>
    <lineage>
        <taxon>Eukaryota</taxon>
        <taxon>Metazoa</taxon>
        <taxon>Chordata</taxon>
        <taxon>Craniata</taxon>
        <taxon>Vertebrata</taxon>
        <taxon>Euteleostomi</taxon>
        <taxon>Actinopterygii</taxon>
        <taxon>Neopterygii</taxon>
        <taxon>Teleostei</taxon>
        <taxon>Neoteleostei</taxon>
        <taxon>Acanthomorphata</taxon>
        <taxon>Ovalentaria</taxon>
        <taxon>Atherinomorphae</taxon>
        <taxon>Cyprinodontiformes</taxon>
        <taxon>Goodeidae</taxon>
        <taxon>Ameca</taxon>
    </lineage>
</organism>
<protein>
    <submittedName>
        <fullName evidence="1">Uncharacterized protein</fullName>
    </submittedName>
</protein>
<keyword evidence="2" id="KW-1185">Reference proteome</keyword>
<gene>
    <name evidence="1" type="ORF">AMECASPLE_018273</name>
</gene>
<proteinExistence type="predicted"/>
<dbReference type="EMBL" id="JAHRIP010057842">
    <property type="protein sequence ID" value="MEQ2303565.1"/>
    <property type="molecule type" value="Genomic_DNA"/>
</dbReference>
<comment type="caution">
    <text evidence="1">The sequence shown here is derived from an EMBL/GenBank/DDBJ whole genome shotgun (WGS) entry which is preliminary data.</text>
</comment>
<reference evidence="1 2" key="1">
    <citation type="submission" date="2021-06" db="EMBL/GenBank/DDBJ databases">
        <authorList>
            <person name="Palmer J.M."/>
        </authorList>
    </citation>
    <scope>NUCLEOTIDE SEQUENCE [LARGE SCALE GENOMIC DNA]</scope>
    <source>
        <strain evidence="1 2">AS_MEX2019</strain>
        <tissue evidence="1">Muscle</tissue>
    </source>
</reference>
<evidence type="ECO:0000313" key="2">
    <source>
        <dbReference type="Proteomes" id="UP001469553"/>
    </source>
</evidence>
<evidence type="ECO:0000313" key="1">
    <source>
        <dbReference type="EMBL" id="MEQ2303565.1"/>
    </source>
</evidence>